<dbReference type="PROSITE" id="PS50086">
    <property type="entry name" value="TBC_RABGAP"/>
    <property type="match status" value="1"/>
</dbReference>
<keyword evidence="4" id="KW-0597">Phosphoprotein</keyword>
<feature type="compositionally biased region" description="Low complexity" evidence="11">
    <location>
        <begin position="423"/>
        <end position="436"/>
    </location>
</feature>
<keyword evidence="5" id="KW-0007">Acetylation</keyword>
<dbReference type="Gene3D" id="1.10.10.750">
    <property type="entry name" value="Ypt/Rab-GAP domain of gyp1p, domain 1"/>
    <property type="match status" value="1"/>
</dbReference>
<dbReference type="PANTHER" id="PTHR47219">
    <property type="entry name" value="RAB GTPASE-ACTIVATING PROTEIN 1-LIKE"/>
    <property type="match status" value="1"/>
</dbReference>
<feature type="compositionally biased region" description="Polar residues" evidence="11">
    <location>
        <begin position="437"/>
        <end position="451"/>
    </location>
</feature>
<dbReference type="GeneID" id="110241260"/>
<evidence type="ECO:0000313" key="14">
    <source>
        <dbReference type="Proteomes" id="UP000887567"/>
    </source>
</evidence>
<evidence type="ECO:0000313" key="13">
    <source>
        <dbReference type="EnsemblMetazoa" id="XP_020902788.1"/>
    </source>
</evidence>
<feature type="domain" description="Rab-GAP TBC" evidence="12">
    <location>
        <begin position="101"/>
        <end position="292"/>
    </location>
</feature>
<comment type="function">
    <text evidence="8">Acts as a GTPase-activating protein for RAB5A and RAB43. Involved in receptor trafficking. In complex with EPS8 inhibits internalization of EGFR. Involved in retrograde transport from the endocytic pathway to the Golgi apparatus. Involved in the transport of Shiga toxin from early and recycling endosomes to the trans-Golgi network. Required for structural integrity of the Golgi complex.</text>
</comment>
<dbReference type="RefSeq" id="XP_020902787.1">
    <property type="nucleotide sequence ID" value="XM_021047128.2"/>
</dbReference>
<dbReference type="Gene3D" id="1.10.8.270">
    <property type="entry name" value="putative rabgap domain of human tbc1 domain family member 14 like domains"/>
    <property type="match status" value="1"/>
</dbReference>
<dbReference type="EnsemblMetazoa" id="XM_021047128.2">
    <property type="protein sequence ID" value="XP_020902787.1"/>
    <property type="gene ID" value="LOC110241259"/>
</dbReference>
<reference evidence="13" key="1">
    <citation type="submission" date="2022-11" db="UniProtKB">
        <authorList>
            <consortium name="EnsemblMetazoa"/>
        </authorList>
    </citation>
    <scope>IDENTIFICATION</scope>
</reference>
<keyword evidence="7" id="KW-0968">Cytoplasmic vesicle</keyword>
<feature type="compositionally biased region" description="Basic and acidic residues" evidence="11">
    <location>
        <begin position="452"/>
        <end position="486"/>
    </location>
</feature>
<organism evidence="13 14">
    <name type="scientific">Exaiptasia diaphana</name>
    <name type="common">Tropical sea anemone</name>
    <name type="synonym">Aiptasia pulchella</name>
    <dbReference type="NCBI Taxonomy" id="2652724"/>
    <lineage>
        <taxon>Eukaryota</taxon>
        <taxon>Metazoa</taxon>
        <taxon>Cnidaria</taxon>
        <taxon>Anthozoa</taxon>
        <taxon>Hexacorallia</taxon>
        <taxon>Actiniaria</taxon>
        <taxon>Aiptasiidae</taxon>
        <taxon>Exaiptasia</taxon>
    </lineage>
</organism>
<dbReference type="GO" id="GO:0005096">
    <property type="term" value="F:GTPase activator activity"/>
    <property type="evidence" value="ECO:0007669"/>
    <property type="project" value="UniProtKB-KW"/>
</dbReference>
<dbReference type="AlphaFoldDB" id="A0A913XDH8"/>
<dbReference type="KEGG" id="epa:110241260"/>
<keyword evidence="6" id="KW-0333">Golgi apparatus</keyword>
<evidence type="ECO:0000256" key="6">
    <source>
        <dbReference type="ARBA" id="ARBA00023034"/>
    </source>
</evidence>
<feature type="region of interest" description="Disordered" evidence="11">
    <location>
        <begin position="536"/>
        <end position="598"/>
    </location>
</feature>
<dbReference type="GO" id="GO:0005794">
    <property type="term" value="C:Golgi apparatus"/>
    <property type="evidence" value="ECO:0007669"/>
    <property type="project" value="UniProtKB-SubCell"/>
</dbReference>
<dbReference type="OrthoDB" id="294251at2759"/>
<comment type="subunit">
    <text evidence="9">Interacts with EPS8.</text>
</comment>
<dbReference type="InterPro" id="IPR050302">
    <property type="entry name" value="Rab_GAP_TBC_domain"/>
</dbReference>
<evidence type="ECO:0000256" key="9">
    <source>
        <dbReference type="ARBA" id="ARBA00064037"/>
    </source>
</evidence>
<dbReference type="FunFam" id="1.10.8.270:FF:000010">
    <property type="entry name" value="Putative USP6 N-terminal-like protein"/>
    <property type="match status" value="1"/>
</dbReference>
<dbReference type="FunFam" id="1.10.472.80:FF:000019">
    <property type="entry name" value="USP6 N-terminal like"/>
    <property type="match status" value="1"/>
</dbReference>
<dbReference type="InterPro" id="IPR000195">
    <property type="entry name" value="Rab-GAP-TBC_dom"/>
</dbReference>
<protein>
    <recommendedName>
        <fullName evidence="10">USP6 N-terminal-like protein</fullName>
    </recommendedName>
</protein>
<evidence type="ECO:0000256" key="5">
    <source>
        <dbReference type="ARBA" id="ARBA00022990"/>
    </source>
</evidence>
<proteinExistence type="predicted"/>
<sequence>MSLNSLDNDDHENNKARAAIIARYDRGYDDGAEVDDWEDANFFVYKVTDRYGFLHKNPLSEDQDPKSVAHERLRIVKWVKMTKHWDKYIRGEKLRKRIYKGIPNSLRGDIWKRLLLIDKIPNRQRTYEDFKSLARTASPDIRQIDLDVNRTYRDHVMFRERFGIKQQALFHVLAAYSMYNVEVGYCQGMSGIAALLLMYLNEEDAFWALSTLLTGRKHSMHGFFIPGFPKLLRFQEHHDRILKKLSPRLFKHLEKEGCHSSLYTLKWFMQCFLDRLPFSLTLRIYDIFLLEGDRVLTAMAYNIMKMHKKIFAKMSLEEVVQFLQESMHMYPYDDDEVVELLQSSMFELKKIGLDVPPPPKKEELPQLPPGASLKRGSYQTASYRARKNKEREKIITVPVERPPSPESPVRISPIKGLPTRPDSPSYSESESMMSMSTIHDSLNPGSRSNVVDTDRGRVSSVDLDPRSMDNRNRRRPQYQEHRKSDGTELEEPGFNSIPSKLSYHSESVLVRRDDVISHHLTSRKPAEKQMSTFRPINGDIDALNGGARPDKSPVWRTRNEMDSSYQERRRSSSSLHRVRADSRTSVNSTSSQISQASYQNVHWETSKASLYEITEL</sequence>
<dbReference type="SUPFAM" id="SSF47923">
    <property type="entry name" value="Ypt/Rab-GAP domain of gyp1p"/>
    <property type="match status" value="2"/>
</dbReference>
<keyword evidence="14" id="KW-1185">Reference proteome</keyword>
<dbReference type="GO" id="GO:0031267">
    <property type="term" value="F:small GTPase binding"/>
    <property type="evidence" value="ECO:0007669"/>
    <property type="project" value="TreeGrafter"/>
</dbReference>
<dbReference type="OMA" id="AMAYHIL"/>
<dbReference type="SMART" id="SM00164">
    <property type="entry name" value="TBC"/>
    <property type="match status" value="1"/>
</dbReference>
<dbReference type="RefSeq" id="XP_020902788.1">
    <property type="nucleotide sequence ID" value="XM_021047129.2"/>
</dbReference>
<dbReference type="KEGG" id="epa:110241259"/>
<dbReference type="Proteomes" id="UP000887567">
    <property type="component" value="Unplaced"/>
</dbReference>
<feature type="compositionally biased region" description="Basic and acidic residues" evidence="11">
    <location>
        <begin position="548"/>
        <end position="570"/>
    </location>
</feature>
<evidence type="ECO:0000256" key="2">
    <source>
        <dbReference type="ARBA" id="ARBA00004555"/>
    </source>
</evidence>
<comment type="subcellular location">
    <subcellularLocation>
        <location evidence="1">Cytoplasmic vesicle</location>
    </subcellularLocation>
    <subcellularLocation>
        <location evidence="2">Golgi apparatus</location>
    </subcellularLocation>
</comment>
<name>A0A913XDH8_EXADI</name>
<dbReference type="EnsemblMetazoa" id="XM_021047129.2">
    <property type="protein sequence ID" value="XP_020902788.1"/>
    <property type="gene ID" value="LOC110241260"/>
</dbReference>
<evidence type="ECO:0000256" key="4">
    <source>
        <dbReference type="ARBA" id="ARBA00022553"/>
    </source>
</evidence>
<evidence type="ECO:0000256" key="1">
    <source>
        <dbReference type="ARBA" id="ARBA00004541"/>
    </source>
</evidence>
<evidence type="ECO:0000256" key="10">
    <source>
        <dbReference type="ARBA" id="ARBA00070172"/>
    </source>
</evidence>
<evidence type="ECO:0000259" key="12">
    <source>
        <dbReference type="PROSITE" id="PS50086"/>
    </source>
</evidence>
<dbReference type="GeneID" id="110241259"/>
<keyword evidence="3" id="KW-0343">GTPase activation</keyword>
<dbReference type="Pfam" id="PF00566">
    <property type="entry name" value="RabGAP-TBC"/>
    <property type="match status" value="1"/>
</dbReference>
<dbReference type="InterPro" id="IPR035969">
    <property type="entry name" value="Rab-GAP_TBC_sf"/>
</dbReference>
<evidence type="ECO:0000256" key="11">
    <source>
        <dbReference type="SAM" id="MobiDB-lite"/>
    </source>
</evidence>
<evidence type="ECO:0000256" key="8">
    <source>
        <dbReference type="ARBA" id="ARBA00059926"/>
    </source>
</evidence>
<accession>A0A913XDH8</accession>
<dbReference type="Gene3D" id="1.10.472.80">
    <property type="entry name" value="Ypt/Rab-GAP domain of gyp1p, domain 3"/>
    <property type="match status" value="1"/>
</dbReference>
<evidence type="ECO:0000256" key="7">
    <source>
        <dbReference type="ARBA" id="ARBA00023329"/>
    </source>
</evidence>
<dbReference type="GO" id="GO:0031410">
    <property type="term" value="C:cytoplasmic vesicle"/>
    <property type="evidence" value="ECO:0007669"/>
    <property type="project" value="UniProtKB-SubCell"/>
</dbReference>
<evidence type="ECO:0000256" key="3">
    <source>
        <dbReference type="ARBA" id="ARBA00022468"/>
    </source>
</evidence>
<feature type="region of interest" description="Disordered" evidence="11">
    <location>
        <begin position="356"/>
        <end position="499"/>
    </location>
</feature>
<feature type="compositionally biased region" description="Polar residues" evidence="11">
    <location>
        <begin position="583"/>
        <end position="598"/>
    </location>
</feature>
<dbReference type="FunFam" id="1.10.10.750:FF:000001">
    <property type="entry name" value="TBC1 domain family member 10A"/>
    <property type="match status" value="1"/>
</dbReference>
<dbReference type="PANTHER" id="PTHR47219:SF19">
    <property type="entry name" value="USP6 N-TERMINAL-LIKE PROTEIN ISOFORM X1"/>
    <property type="match status" value="1"/>
</dbReference>